<comment type="caution">
    <text evidence="3">The sequence shown here is derived from an EMBL/GenBank/DDBJ whole genome shotgun (WGS) entry which is preliminary data.</text>
</comment>
<feature type="transmembrane region" description="Helical" evidence="1">
    <location>
        <begin position="291"/>
        <end position="311"/>
    </location>
</feature>
<dbReference type="RefSeq" id="WP_187219152.1">
    <property type="nucleotide sequence ID" value="NZ_JABVED010000003.1"/>
</dbReference>
<dbReference type="Proteomes" id="UP000734823">
    <property type="component" value="Unassembled WGS sequence"/>
</dbReference>
<dbReference type="EMBL" id="JABVED010000003">
    <property type="protein sequence ID" value="MBC6446844.1"/>
    <property type="molecule type" value="Genomic_DNA"/>
</dbReference>
<feature type="transmembrane region" description="Helical" evidence="1">
    <location>
        <begin position="345"/>
        <end position="363"/>
    </location>
</feature>
<gene>
    <name evidence="3" type="ORF">GPZ80_06595</name>
</gene>
<evidence type="ECO:0000313" key="3">
    <source>
        <dbReference type="EMBL" id="MBC6446844.1"/>
    </source>
</evidence>
<feature type="transmembrane region" description="Helical" evidence="1">
    <location>
        <begin position="436"/>
        <end position="455"/>
    </location>
</feature>
<evidence type="ECO:0000256" key="1">
    <source>
        <dbReference type="SAM" id="Phobius"/>
    </source>
</evidence>
<proteinExistence type="predicted"/>
<feature type="transmembrane region" description="Helical" evidence="1">
    <location>
        <begin position="252"/>
        <end position="279"/>
    </location>
</feature>
<evidence type="ECO:0000313" key="4">
    <source>
        <dbReference type="Proteomes" id="UP000734823"/>
    </source>
</evidence>
<dbReference type="Pfam" id="PF12250">
    <property type="entry name" value="AftA_N"/>
    <property type="match status" value="1"/>
</dbReference>
<sequence>MPESMVDVDRETVVAEKTPERESRFRALFTGPAVVAVFTWLAATALFLFVEGRYNKLDPLTPRGAFIPLAIGAALLTGCVVAAVVRRCGDRMVAVGAGLFAAWVALALRSALNLTPFGFGGLGGDMGRMTAAVNRYTVTPWPSDTFIDGLPSEYPPLYPWLLGRIALLLDVPAWRLLGAAEVLLTSAAVLAAFLLWQRIVPAGAALVISASGLLVFGDPRKAFAIITLLVFLPWLLVTFTETGKGRLHWLPAGLIGGLIMVTYNGWFPFGVVGVFAILVTAWRRSANRGAYVRHVLAVGLVTTLMALPYMVPYLSAVLTKGGQGLGDLYQSFEITENGFPFLDPSLLGALQLVGLIGLVWYRAKPWAWPMLWLVLGSYVFWLVMGVRYLLTDHTTLIHYVPRLTGVTLAAAGVLTLTSLVPVLIRRVGAVPPSGTGVAVMIVALLWIGTTYWSTWRPVTAIGPTEADRNFGVFSTLAHLERMPDCSPVRPMPKGVRLEHLRAGCIPAVRIKEEVESVLGKGARPTTLSADERLFAYLPWNAYMGTDRTSSSSLSRWDDRYAEVKRLMTITDPDELARASAATEFGPIDVFMLYRGPDYLQVVDGGFVPERFDSRHWIIEDVSEHFVVIIRRP</sequence>
<dbReference type="InterPro" id="IPR020963">
    <property type="entry name" value="ArabinofuranosylTrfase_AftA_N"/>
</dbReference>
<name>A0ABR7L2D7_9PSEU</name>
<reference evidence="3 4" key="1">
    <citation type="submission" date="2020-06" db="EMBL/GenBank/DDBJ databases">
        <title>Actinokineospora xiongansis sp. nov., isolated from soil of Baiyangdian.</title>
        <authorList>
            <person name="Zhang X."/>
        </authorList>
    </citation>
    <scope>NUCLEOTIDE SEQUENCE [LARGE SCALE GENOMIC DNA]</scope>
    <source>
        <strain evidence="3 4">HBU206404</strain>
    </source>
</reference>
<feature type="transmembrane region" description="Helical" evidence="1">
    <location>
        <begin position="222"/>
        <end position="240"/>
    </location>
</feature>
<accession>A0ABR7L2D7</accession>
<keyword evidence="4" id="KW-1185">Reference proteome</keyword>
<feature type="transmembrane region" description="Helical" evidence="1">
    <location>
        <begin position="182"/>
        <end position="215"/>
    </location>
</feature>
<feature type="transmembrane region" description="Helical" evidence="1">
    <location>
        <begin position="27"/>
        <end position="50"/>
    </location>
</feature>
<feature type="domain" description="Arabinofuranosyltransferase AftA N-terminal" evidence="2">
    <location>
        <begin position="76"/>
        <end position="448"/>
    </location>
</feature>
<organism evidence="3 4">
    <name type="scientific">Actinokineospora xionganensis</name>
    <dbReference type="NCBI Taxonomy" id="2684470"/>
    <lineage>
        <taxon>Bacteria</taxon>
        <taxon>Bacillati</taxon>
        <taxon>Actinomycetota</taxon>
        <taxon>Actinomycetes</taxon>
        <taxon>Pseudonocardiales</taxon>
        <taxon>Pseudonocardiaceae</taxon>
        <taxon>Actinokineospora</taxon>
    </lineage>
</organism>
<evidence type="ECO:0000259" key="2">
    <source>
        <dbReference type="Pfam" id="PF12250"/>
    </source>
</evidence>
<keyword evidence="1" id="KW-0812">Transmembrane</keyword>
<feature type="transmembrane region" description="Helical" evidence="1">
    <location>
        <begin position="92"/>
        <end position="112"/>
    </location>
</feature>
<feature type="transmembrane region" description="Helical" evidence="1">
    <location>
        <begin position="402"/>
        <end position="424"/>
    </location>
</feature>
<protein>
    <submittedName>
        <fullName evidence="3">Arabinofuranosyltransferase</fullName>
    </submittedName>
</protein>
<feature type="transmembrane region" description="Helical" evidence="1">
    <location>
        <begin position="65"/>
        <end position="85"/>
    </location>
</feature>
<keyword evidence="1" id="KW-1133">Transmembrane helix</keyword>
<feature type="transmembrane region" description="Helical" evidence="1">
    <location>
        <begin position="370"/>
        <end position="390"/>
    </location>
</feature>
<keyword evidence="1" id="KW-0472">Membrane</keyword>